<protein>
    <recommendedName>
        <fullName evidence="3">HTH cro/C1-type domain-containing protein</fullName>
    </recommendedName>
</protein>
<name>A0A6M0SIF5_9CYAN</name>
<accession>A0A6M0SIF5</accession>
<evidence type="ECO:0000313" key="2">
    <source>
        <dbReference type="Proteomes" id="UP000473574"/>
    </source>
</evidence>
<dbReference type="Proteomes" id="UP000473574">
    <property type="component" value="Unassembled WGS sequence"/>
</dbReference>
<dbReference type="EMBL" id="QZCE01000002">
    <property type="protein sequence ID" value="NEZ68287.1"/>
    <property type="molecule type" value="Genomic_DNA"/>
</dbReference>
<comment type="caution">
    <text evidence="1">The sequence shown here is derived from an EMBL/GenBank/DDBJ whole genome shotgun (WGS) entry which is preliminary data.</text>
</comment>
<sequence length="82" mass="9457">MLSEMLKNRADELGMSKNDIVLGYCELLKARGEEAKPVNKRNMIYRIFEGKTVPRLDTFKDLIQVLGGEVKVTWKQETEVKL</sequence>
<reference evidence="1 2" key="1">
    <citation type="journal article" date="2020" name="Microb. Ecol.">
        <title>Ecogenomics of the Marine Benthic Filamentous Cyanobacterium Adonisia.</title>
        <authorList>
            <person name="Walter J.M."/>
            <person name="Coutinho F.H."/>
            <person name="Leomil L."/>
            <person name="Hargreaves P.I."/>
            <person name="Campeao M.E."/>
            <person name="Vieira V.V."/>
            <person name="Silva B.S."/>
            <person name="Fistarol G.O."/>
            <person name="Salomon P.S."/>
            <person name="Sawabe T."/>
            <person name="Mino S."/>
            <person name="Hosokawa M."/>
            <person name="Miyashita H."/>
            <person name="Maruyama F."/>
            <person name="van Verk M.C."/>
            <person name="Dutilh B.E."/>
            <person name="Thompson C.C."/>
            <person name="Thompson F.L."/>
        </authorList>
    </citation>
    <scope>NUCLEOTIDE SEQUENCE [LARGE SCALE GENOMIC DNA]</scope>
    <source>
        <strain evidence="1 2">CCMR0082</strain>
    </source>
</reference>
<evidence type="ECO:0008006" key="3">
    <source>
        <dbReference type="Google" id="ProtNLM"/>
    </source>
</evidence>
<gene>
    <name evidence="1" type="ORF">D0962_37105</name>
</gene>
<evidence type="ECO:0000313" key="1">
    <source>
        <dbReference type="EMBL" id="NEZ68287.1"/>
    </source>
</evidence>
<proteinExistence type="predicted"/>
<organism evidence="1 2">
    <name type="scientific">Adonisia turfae CCMR0082</name>
    <dbReference type="NCBI Taxonomy" id="2304604"/>
    <lineage>
        <taxon>Bacteria</taxon>
        <taxon>Bacillati</taxon>
        <taxon>Cyanobacteriota</taxon>
        <taxon>Adonisia</taxon>
        <taxon>Adonisia turfae</taxon>
    </lineage>
</organism>
<dbReference type="AlphaFoldDB" id="A0A6M0SIF5"/>